<reference evidence="2" key="1">
    <citation type="submission" date="2023-04" db="EMBL/GenBank/DDBJ databases">
        <title>Phytophthora fragariaefolia NBRC 109709.</title>
        <authorList>
            <person name="Ichikawa N."/>
            <person name="Sato H."/>
            <person name="Tonouchi N."/>
        </authorList>
    </citation>
    <scope>NUCLEOTIDE SEQUENCE</scope>
    <source>
        <strain evidence="2">NBRC 109709</strain>
    </source>
</reference>
<organism evidence="2 3">
    <name type="scientific">Phytophthora fragariaefolia</name>
    <dbReference type="NCBI Taxonomy" id="1490495"/>
    <lineage>
        <taxon>Eukaryota</taxon>
        <taxon>Sar</taxon>
        <taxon>Stramenopiles</taxon>
        <taxon>Oomycota</taxon>
        <taxon>Peronosporomycetes</taxon>
        <taxon>Peronosporales</taxon>
        <taxon>Peronosporaceae</taxon>
        <taxon>Phytophthora</taxon>
    </lineage>
</organism>
<name>A0A9W7D2R3_9STRA</name>
<accession>A0A9W7D2R3</accession>
<feature type="compositionally biased region" description="Polar residues" evidence="1">
    <location>
        <begin position="109"/>
        <end position="125"/>
    </location>
</feature>
<dbReference type="EMBL" id="BSXT01003469">
    <property type="protein sequence ID" value="GMF54269.1"/>
    <property type="molecule type" value="Genomic_DNA"/>
</dbReference>
<proteinExistence type="predicted"/>
<dbReference type="AlphaFoldDB" id="A0A9W7D2R3"/>
<feature type="compositionally biased region" description="Low complexity" evidence="1">
    <location>
        <begin position="13"/>
        <end position="27"/>
    </location>
</feature>
<feature type="region of interest" description="Disordered" evidence="1">
    <location>
        <begin position="109"/>
        <end position="140"/>
    </location>
</feature>
<evidence type="ECO:0000313" key="2">
    <source>
        <dbReference type="EMBL" id="GMF54269.1"/>
    </source>
</evidence>
<gene>
    <name evidence="2" type="ORF">Pfra01_002260700</name>
</gene>
<evidence type="ECO:0000256" key="1">
    <source>
        <dbReference type="SAM" id="MobiDB-lite"/>
    </source>
</evidence>
<feature type="region of interest" description="Disordered" evidence="1">
    <location>
        <begin position="1"/>
        <end position="64"/>
    </location>
</feature>
<comment type="caution">
    <text evidence="2">The sequence shown here is derived from an EMBL/GenBank/DDBJ whole genome shotgun (WGS) entry which is preliminary data.</text>
</comment>
<evidence type="ECO:0000313" key="3">
    <source>
        <dbReference type="Proteomes" id="UP001165121"/>
    </source>
</evidence>
<sequence length="140" mass="15214">MQFVRPNTRRASYSDSLSLDESSTNSLDRSRSPSTCGGGQQEWFMGSESQSQNEIPDINPDGAMESTCGAMLPPDTRVEPVSPAASTTSIATGLLPAWSYSRMTRGQSAWSYSRMTRGQSSSNTTKRAEPSRYLSASAWV</sequence>
<keyword evidence="3" id="KW-1185">Reference proteome</keyword>
<protein>
    <submittedName>
        <fullName evidence="2">Unnamed protein product</fullName>
    </submittedName>
</protein>
<dbReference type="Proteomes" id="UP001165121">
    <property type="component" value="Unassembled WGS sequence"/>
</dbReference>